<sequence length="129" mass="14529">MTVPDWIIAPFDIETGNANIEFSLQEEHVEMSADLEAKLLFKHKSLSEFWSNVNITNKYPKLSAAAQPFLLAFPSSYLVEAGFSHVNAILSKQRNRLNLEMRGDLRLKLTNFQPNINALAAAHQAHPSH</sequence>
<gene>
    <name evidence="1" type="primary">SCAND3</name>
    <name evidence="1" type="ORF">T12_4316</name>
</gene>
<keyword evidence="2" id="KW-1185">Reference proteome</keyword>
<dbReference type="OrthoDB" id="6378341at2759"/>
<dbReference type="SUPFAM" id="SSF53098">
    <property type="entry name" value="Ribonuclease H-like"/>
    <property type="match status" value="1"/>
</dbReference>
<dbReference type="STRING" id="990121.A0A0V0ZL54"/>
<dbReference type="Proteomes" id="UP000054783">
    <property type="component" value="Unassembled WGS sequence"/>
</dbReference>
<evidence type="ECO:0000313" key="2">
    <source>
        <dbReference type="Proteomes" id="UP000054783"/>
    </source>
</evidence>
<dbReference type="InterPro" id="IPR012337">
    <property type="entry name" value="RNaseH-like_sf"/>
</dbReference>
<protein>
    <submittedName>
        <fullName evidence="1">SCAN domain-containing protein 3</fullName>
    </submittedName>
</protein>
<reference evidence="1 2" key="1">
    <citation type="submission" date="2015-01" db="EMBL/GenBank/DDBJ databases">
        <title>Evolution of Trichinella species and genotypes.</title>
        <authorList>
            <person name="Korhonen P.K."/>
            <person name="Edoardo P."/>
            <person name="Giuseppe L.R."/>
            <person name="Gasser R.B."/>
        </authorList>
    </citation>
    <scope>NUCLEOTIDE SEQUENCE [LARGE SCALE GENOMIC DNA]</scope>
    <source>
        <strain evidence="1">ISS2496</strain>
    </source>
</reference>
<organism evidence="1 2">
    <name type="scientific">Trichinella patagoniensis</name>
    <dbReference type="NCBI Taxonomy" id="990121"/>
    <lineage>
        <taxon>Eukaryota</taxon>
        <taxon>Metazoa</taxon>
        <taxon>Ecdysozoa</taxon>
        <taxon>Nematoda</taxon>
        <taxon>Enoplea</taxon>
        <taxon>Dorylaimia</taxon>
        <taxon>Trichinellida</taxon>
        <taxon>Trichinellidae</taxon>
        <taxon>Trichinella</taxon>
    </lineage>
</organism>
<comment type="caution">
    <text evidence="1">The sequence shown here is derived from an EMBL/GenBank/DDBJ whole genome shotgun (WGS) entry which is preliminary data.</text>
</comment>
<dbReference type="AlphaFoldDB" id="A0A0V0ZL54"/>
<accession>A0A0V0ZL54</accession>
<dbReference type="PANTHER" id="PTHR45913">
    <property type="entry name" value="EPM2A-INTERACTING PROTEIN 1"/>
    <property type="match status" value="1"/>
</dbReference>
<dbReference type="EMBL" id="JYDQ01000146">
    <property type="protein sequence ID" value="KRY13138.1"/>
    <property type="molecule type" value="Genomic_DNA"/>
</dbReference>
<name>A0A0V0ZL54_9BILA</name>
<proteinExistence type="predicted"/>
<evidence type="ECO:0000313" key="1">
    <source>
        <dbReference type="EMBL" id="KRY13138.1"/>
    </source>
</evidence>
<dbReference type="PANTHER" id="PTHR45913:SF22">
    <property type="entry name" value="SCAN BOX DOMAIN-CONTAINING PROTEIN"/>
    <property type="match status" value="1"/>
</dbReference>